<evidence type="ECO:0000256" key="1">
    <source>
        <dbReference type="ARBA" id="ARBA00022801"/>
    </source>
</evidence>
<dbReference type="CDD" id="cd01846">
    <property type="entry name" value="fatty_acyltransferase_like"/>
    <property type="match status" value="1"/>
</dbReference>
<dbReference type="AlphaFoldDB" id="A0A7G5IHW3"/>
<dbReference type="Proteomes" id="UP000515292">
    <property type="component" value="Chromosome"/>
</dbReference>
<dbReference type="Gene3D" id="3.40.50.1110">
    <property type="entry name" value="SGNH hydrolase"/>
    <property type="match status" value="1"/>
</dbReference>
<dbReference type="InterPro" id="IPR036514">
    <property type="entry name" value="SGNH_hydro_sf"/>
</dbReference>
<dbReference type="Pfam" id="PF07589">
    <property type="entry name" value="PEP-CTERM"/>
    <property type="match status" value="1"/>
</dbReference>
<dbReference type="PANTHER" id="PTHR45648:SF22">
    <property type="entry name" value="GDSL LIPASE_ACYLHYDROLASE FAMILY PROTEIN (AFU_ORTHOLOGUE AFUA_4G14700)"/>
    <property type="match status" value="1"/>
</dbReference>
<keyword evidence="1 4" id="KW-0378">Hydrolase</keyword>
<dbReference type="InterPro" id="IPR051058">
    <property type="entry name" value="GDSL_Est/Lipase"/>
</dbReference>
<dbReference type="GO" id="GO:0016298">
    <property type="term" value="F:lipase activity"/>
    <property type="evidence" value="ECO:0007669"/>
    <property type="project" value="InterPro"/>
</dbReference>
<dbReference type="PANTHER" id="PTHR45648">
    <property type="entry name" value="GDSL LIPASE/ACYLHYDROLASE FAMILY PROTEIN (AFU_ORTHOLOGUE AFUA_4G14700)"/>
    <property type="match status" value="1"/>
</dbReference>
<feature type="signal peptide" evidence="2">
    <location>
        <begin position="1"/>
        <end position="24"/>
    </location>
</feature>
<evidence type="ECO:0000313" key="5">
    <source>
        <dbReference type="Proteomes" id="UP000515292"/>
    </source>
</evidence>
<dbReference type="RefSeq" id="WP_182296338.1">
    <property type="nucleotide sequence ID" value="NZ_CP059851.1"/>
</dbReference>
<dbReference type="InterPro" id="IPR001087">
    <property type="entry name" value="GDSL"/>
</dbReference>
<accession>A0A7G5IHW3</accession>
<dbReference type="NCBIfam" id="NF035944">
    <property type="entry name" value="PEPxxWA-CTERM"/>
    <property type="match status" value="1"/>
</dbReference>
<proteinExistence type="predicted"/>
<evidence type="ECO:0000313" key="4">
    <source>
        <dbReference type="EMBL" id="QMW22955.1"/>
    </source>
</evidence>
<keyword evidence="2" id="KW-0732">Signal</keyword>
<dbReference type="InterPro" id="IPR008265">
    <property type="entry name" value="Lipase_GDSL_AS"/>
</dbReference>
<dbReference type="PROSITE" id="PS01098">
    <property type="entry name" value="LIPASE_GDSL_SER"/>
    <property type="match status" value="1"/>
</dbReference>
<dbReference type="InterPro" id="IPR013424">
    <property type="entry name" value="Ice-binding_C"/>
</dbReference>
<gene>
    <name evidence="4" type="ORF">H3309_00095</name>
</gene>
<dbReference type="EMBL" id="CP059851">
    <property type="protein sequence ID" value="QMW22955.1"/>
    <property type="molecule type" value="Genomic_DNA"/>
</dbReference>
<name>A0A7G5IHW3_9SPHN</name>
<organism evidence="4 5">
    <name type="scientific">Sandaracinobacteroides saxicola</name>
    <dbReference type="NCBI Taxonomy" id="2759707"/>
    <lineage>
        <taxon>Bacteria</taxon>
        <taxon>Pseudomonadati</taxon>
        <taxon>Pseudomonadota</taxon>
        <taxon>Alphaproteobacteria</taxon>
        <taxon>Sphingomonadales</taxon>
        <taxon>Sphingosinicellaceae</taxon>
        <taxon>Sandaracinobacteroides</taxon>
    </lineage>
</organism>
<keyword evidence="5" id="KW-1185">Reference proteome</keyword>
<reference evidence="4 5" key="1">
    <citation type="submission" date="2020-07" db="EMBL/GenBank/DDBJ databases">
        <title>Complete genome sequence for Sandaracinobacter sp. M6.</title>
        <authorList>
            <person name="Tang Y."/>
            <person name="Liu Q."/>
            <person name="Guo Z."/>
            <person name="Lei P."/>
            <person name="Huang B."/>
        </authorList>
    </citation>
    <scope>NUCLEOTIDE SEQUENCE [LARGE SCALE GENOMIC DNA]</scope>
    <source>
        <strain evidence="4 5">M6</strain>
    </source>
</reference>
<dbReference type="SUPFAM" id="SSF52266">
    <property type="entry name" value="SGNH hydrolase"/>
    <property type="match status" value="1"/>
</dbReference>
<dbReference type="Pfam" id="PF00657">
    <property type="entry name" value="Lipase_GDSL"/>
    <property type="match status" value="1"/>
</dbReference>
<feature type="chain" id="PRO_5028838645" evidence="2">
    <location>
        <begin position="25"/>
        <end position="315"/>
    </location>
</feature>
<evidence type="ECO:0000259" key="3">
    <source>
        <dbReference type="Pfam" id="PF07589"/>
    </source>
</evidence>
<feature type="domain" description="Ice-binding protein C-terminal" evidence="3">
    <location>
        <begin position="286"/>
        <end position="309"/>
    </location>
</feature>
<dbReference type="NCBIfam" id="TIGR02595">
    <property type="entry name" value="PEP_CTERM"/>
    <property type="match status" value="1"/>
</dbReference>
<dbReference type="GO" id="GO:0006629">
    <property type="term" value="P:lipid metabolic process"/>
    <property type="evidence" value="ECO:0007669"/>
    <property type="project" value="InterPro"/>
</dbReference>
<protein>
    <submittedName>
        <fullName evidence="4">SGNH/GDSL hydrolase family protein</fullName>
    </submittedName>
</protein>
<dbReference type="KEGG" id="sand:H3309_00095"/>
<evidence type="ECO:0000256" key="2">
    <source>
        <dbReference type="SAM" id="SignalP"/>
    </source>
</evidence>
<sequence length="315" mass="31763">MGRIIMFRIATAFAALAVATSATAATPLVVFGDSLVDAGNAFLATGGAAANPAQGYVAGRFTNGFDFTDHVSSRLNGAPTVASLAGGSNFAVGGARAAGPASFGPFTAPSLPQQLGFYLASTGGTADPNALYVLNFGGNDVFAIASGNTGGLTGAQYAALSVANTLSAVTTLASLGATKILVMGNPVANGIGFGIESAQNAGLAALTLPNTKLYQYSYFGFYGRLLADPTSYNFPATTDFVGTCQSQRPVVAGKIDCTGIYSLDGTHPAKQAHYAIARDLTQVLGVPEPATWAMLIAGFGLVGAAARRRRPATAA</sequence>